<dbReference type="InterPro" id="IPR050986">
    <property type="entry name" value="GutQ/KpsF_isomerases"/>
</dbReference>
<keyword evidence="6" id="KW-0129">CBS domain</keyword>
<dbReference type="Gene3D" id="3.40.50.10490">
    <property type="entry name" value="Glucose-6-phosphate isomerase like protein, domain 1"/>
    <property type="match status" value="1"/>
</dbReference>
<dbReference type="GO" id="GO:0005524">
    <property type="term" value="F:ATP binding"/>
    <property type="evidence" value="ECO:0007669"/>
    <property type="project" value="UniProtKB-KW"/>
</dbReference>
<dbReference type="InterPro" id="IPR046348">
    <property type="entry name" value="SIS_dom_sf"/>
</dbReference>
<dbReference type="InterPro" id="IPR004800">
    <property type="entry name" value="KdsD/KpsF-type"/>
</dbReference>
<evidence type="ECO:0000256" key="6">
    <source>
        <dbReference type="ARBA" id="ARBA00023122"/>
    </source>
</evidence>
<protein>
    <submittedName>
        <fullName evidence="8">Arabinose isomerase</fullName>
    </submittedName>
</protein>
<keyword evidence="8" id="KW-0413">Isomerase</keyword>
<dbReference type="SUPFAM" id="SSF53697">
    <property type="entry name" value="SIS domain"/>
    <property type="match status" value="1"/>
</dbReference>
<dbReference type="InterPro" id="IPR001347">
    <property type="entry name" value="SIS_dom"/>
</dbReference>
<evidence type="ECO:0000256" key="5">
    <source>
        <dbReference type="ARBA" id="ARBA00022840"/>
    </source>
</evidence>
<dbReference type="FunFam" id="3.40.50.10490:FF:000011">
    <property type="entry name" value="Arabinose 5-phosphate isomerase"/>
    <property type="match status" value="1"/>
</dbReference>
<evidence type="ECO:0000313" key="9">
    <source>
        <dbReference type="Proteomes" id="UP000253303"/>
    </source>
</evidence>
<dbReference type="Pfam" id="PF01380">
    <property type="entry name" value="SIS"/>
    <property type="match status" value="1"/>
</dbReference>
<dbReference type="Proteomes" id="UP000253303">
    <property type="component" value="Unassembled WGS sequence"/>
</dbReference>
<comment type="similarity">
    <text evidence="1">Belongs to the SIS family. GutQ/KpsF subfamily.</text>
</comment>
<dbReference type="EMBL" id="QMEY01000001">
    <property type="protein sequence ID" value="RBQ22204.1"/>
    <property type="molecule type" value="Genomic_DNA"/>
</dbReference>
<dbReference type="PANTHER" id="PTHR42745:SF2">
    <property type="entry name" value="ARABINOSE 5-PHOSPHATE ISOMERASE GUTQ"/>
    <property type="match status" value="1"/>
</dbReference>
<feature type="domain" description="SIS" evidence="7">
    <location>
        <begin position="40"/>
        <end position="183"/>
    </location>
</feature>
<keyword evidence="2" id="KW-0479">Metal-binding</keyword>
<evidence type="ECO:0000313" key="8">
    <source>
        <dbReference type="EMBL" id="RBQ22204.1"/>
    </source>
</evidence>
<evidence type="ECO:0000256" key="1">
    <source>
        <dbReference type="ARBA" id="ARBA00008165"/>
    </source>
</evidence>
<evidence type="ECO:0000256" key="4">
    <source>
        <dbReference type="ARBA" id="ARBA00022741"/>
    </source>
</evidence>
<dbReference type="PROSITE" id="PS51464">
    <property type="entry name" value="SIS"/>
    <property type="match status" value="1"/>
</dbReference>
<dbReference type="InterPro" id="IPR035474">
    <property type="entry name" value="SIS_Kpsf"/>
</dbReference>
<name>A0A366M9D5_9ACTN</name>
<dbReference type="OrthoDB" id="9762536at2"/>
<dbReference type="CDD" id="cd05014">
    <property type="entry name" value="SIS_Kpsf"/>
    <property type="match status" value="1"/>
</dbReference>
<dbReference type="GO" id="GO:0019146">
    <property type="term" value="F:arabinose-5-phosphate isomerase activity"/>
    <property type="evidence" value="ECO:0007669"/>
    <property type="project" value="UniProtKB-ARBA"/>
</dbReference>
<comment type="caution">
    <text evidence="8">The sequence shown here is derived from an EMBL/GenBank/DDBJ whole genome shotgun (WGS) entry which is preliminary data.</text>
</comment>
<reference evidence="8 9" key="1">
    <citation type="submission" date="2018-06" db="EMBL/GenBank/DDBJ databases">
        <title>Sphaerisporangium craniellae sp. nov., isolated from a marine sponge in the South China Sea.</title>
        <authorList>
            <person name="Li L."/>
        </authorList>
    </citation>
    <scope>NUCLEOTIDE SEQUENCE [LARGE SCALE GENOMIC DNA]</scope>
    <source>
        <strain evidence="8 9">LHW63015</strain>
    </source>
</reference>
<evidence type="ECO:0000259" key="7">
    <source>
        <dbReference type="PROSITE" id="PS51464"/>
    </source>
</evidence>
<dbReference type="GO" id="GO:0005975">
    <property type="term" value="P:carbohydrate metabolic process"/>
    <property type="evidence" value="ECO:0007669"/>
    <property type="project" value="InterPro"/>
</dbReference>
<sequence>MSPAEDPADDSLTAARETLRWEAEAVAALAGRLDDRFVQVVDAIAGCAGRVVVTGLGKSGHIGKKIAATLASTGTPAIFVHAAEALHGDSGMVAPGDVLIAISGSGETREVCVFARMVADRRSTVVALVGVADSTLGRTADHVLDVGVFREADPLNLAPTASTTATLVMGDALASALMVRRGFTETDFARFHPAGSLGRKLLGEKAEA</sequence>
<dbReference type="GO" id="GO:1901135">
    <property type="term" value="P:carbohydrate derivative metabolic process"/>
    <property type="evidence" value="ECO:0007669"/>
    <property type="project" value="InterPro"/>
</dbReference>
<keyword evidence="5" id="KW-0067">ATP-binding</keyword>
<dbReference type="NCBIfam" id="TIGR00393">
    <property type="entry name" value="kpsF"/>
    <property type="match status" value="1"/>
</dbReference>
<keyword evidence="9" id="KW-1185">Reference proteome</keyword>
<keyword evidence="4" id="KW-0547">Nucleotide-binding</keyword>
<proteinExistence type="inferred from homology"/>
<evidence type="ECO:0000256" key="2">
    <source>
        <dbReference type="ARBA" id="ARBA00022723"/>
    </source>
</evidence>
<dbReference type="PANTHER" id="PTHR42745">
    <property type="match status" value="1"/>
</dbReference>
<organism evidence="8 9">
    <name type="scientific">Spongiactinospora rosea</name>
    <dbReference type="NCBI Taxonomy" id="2248750"/>
    <lineage>
        <taxon>Bacteria</taxon>
        <taxon>Bacillati</taxon>
        <taxon>Actinomycetota</taxon>
        <taxon>Actinomycetes</taxon>
        <taxon>Streptosporangiales</taxon>
        <taxon>Streptosporangiaceae</taxon>
        <taxon>Spongiactinospora</taxon>
    </lineage>
</organism>
<gene>
    <name evidence="8" type="ORF">DP939_04000</name>
</gene>
<evidence type="ECO:0000256" key="3">
    <source>
        <dbReference type="ARBA" id="ARBA00022737"/>
    </source>
</evidence>
<keyword evidence="3" id="KW-0677">Repeat</keyword>
<accession>A0A366M9D5</accession>
<dbReference type="AlphaFoldDB" id="A0A366M9D5"/>
<dbReference type="GO" id="GO:0046872">
    <property type="term" value="F:metal ion binding"/>
    <property type="evidence" value="ECO:0007669"/>
    <property type="project" value="UniProtKB-KW"/>
</dbReference>